<organism evidence="12 14">
    <name type="scientific">Ustilago bromivora</name>
    <dbReference type="NCBI Taxonomy" id="307758"/>
    <lineage>
        <taxon>Eukaryota</taxon>
        <taxon>Fungi</taxon>
        <taxon>Dikarya</taxon>
        <taxon>Basidiomycota</taxon>
        <taxon>Ustilaginomycotina</taxon>
        <taxon>Ustilaginomycetes</taxon>
        <taxon>Ustilaginales</taxon>
        <taxon>Ustilaginaceae</taxon>
        <taxon>Ustilago</taxon>
    </lineage>
</organism>
<protein>
    <submittedName>
        <fullName evidence="13">Related to CAC2 - component of the chromatin assembly complex</fullName>
    </submittedName>
    <submittedName>
        <fullName evidence="12">Related to CAC2-component of the chromatin assembly complex</fullName>
    </submittedName>
</protein>
<accession>A0A1K0FWR6</accession>
<feature type="compositionally biased region" description="Low complexity" evidence="10">
    <location>
        <begin position="725"/>
        <end position="749"/>
    </location>
</feature>
<gene>
    <name evidence="13" type="ORF">UBRO2_05599</name>
    <name evidence="12" type="ORF">UBRO_03943</name>
</gene>
<feature type="region of interest" description="Disordered" evidence="10">
    <location>
        <begin position="720"/>
        <end position="765"/>
    </location>
</feature>
<dbReference type="PROSITE" id="PS50294">
    <property type="entry name" value="WD_REPEATS_REGION"/>
    <property type="match status" value="1"/>
</dbReference>
<evidence type="ECO:0000256" key="8">
    <source>
        <dbReference type="ARBA" id="ARBA00023242"/>
    </source>
</evidence>
<sequence length="961" mass="99389">MVRSVTFEIRWHDTQPIYSCSFQPIPANHLKRVLDHNMGQAAGMAPGKGLSELDPSAAAAMISTSTSSSAQASTCTPVASSSKLTQPPVMAGGQSWRLATAGGDNNARIWMVHPNIPSPAAIASAAAVSGSTVVAPHPPRVEYLATLQRHSGVVNVVRFCPKGELLATAGDDGNILFWVPSDRSKPGFGDVTTNLEGESQFEKEFWRVKLMCRATQQELYDMAWSPNGETLAVGGTDFVARIINVQDGHVIREISEHNHYVQGIAWDPLNEFIATQSSDRTVHVHNLQTRRHDRDRDGNASSNTDGTFTSSQLVSRNAKLDLHRRNGSSGGFVWDQHYSKPALPRRTSSHASQASDGEGARESFVASLRGRSKRSSTPIDPTHTSAAIARASTPSAAVPPASVASSAAAAVAAATAAPAAGCAGTPTPGASVPPSPFSTHSAAVATHAMNPPQTTPSRRSSFSGSNFDVGSPPTSTTSLTPASTLAGSQAAANKPGPGASVSEHGLSVAGGGAAASDAGRRGGSGSRSASRTRSIRSPSPIPPLPAIRAPPSPKQRMQAAAASGLGGPLAKASMRLYGDENFSGFFRRLSFSPDGGLLVTPSGLFDPPPPPASPTVHLSPRKSPALLSTPAQPSTSPQVGPANKSAVYLYARSNLSRSNAPIAVLPGHKTATLVVRFSPILYELRKTLRSSGLAGAEEDEGIAPHPTIPLEAGKQKTVSLRTEGANAAGASSPAPAAATVATPSPSQPAEKTSPQVPRQDARSPPRGISVIGLPYRMVYAVATQDSVWIYDTQQTGPICCFSNMHYASFTDLTWSPDGQTLMMSSTDGYCSVVVFDYAELGIPYAFSAQPALKAPAPGVPAHAHIAEGKSTGSAPNTPKMASPATLPPVPAHATSSAAEAYASAIASGAPSTSSTSALGLALPSQSAKARSPPAVAAATMEGEAPKKKRRIALTLERPLGS</sequence>
<evidence type="ECO:0000256" key="10">
    <source>
        <dbReference type="SAM" id="MobiDB-lite"/>
    </source>
</evidence>
<feature type="region of interest" description="Disordered" evidence="10">
    <location>
        <begin position="342"/>
        <end position="385"/>
    </location>
</feature>
<feature type="region of interest" description="Disordered" evidence="10">
    <location>
        <begin position="866"/>
        <end position="891"/>
    </location>
</feature>
<evidence type="ECO:0000256" key="1">
    <source>
        <dbReference type="ARBA" id="ARBA00004123"/>
    </source>
</evidence>
<dbReference type="EMBL" id="ULHB01000186">
    <property type="protein sequence ID" value="SYW84704.1"/>
    <property type="molecule type" value="Genomic_DNA"/>
</dbReference>
<feature type="domain" description="CAF1B/HIR1 beta-propeller" evidence="11">
    <location>
        <begin position="93"/>
        <end position="292"/>
    </location>
</feature>
<reference evidence="13" key="3">
    <citation type="submission" date="2018-08" db="EMBL/GenBank/DDBJ databases">
        <authorList>
            <person name="Guldener U."/>
        </authorList>
    </citation>
    <scope>NUCLEOTIDE SEQUENCE</scope>
    <source>
        <strain evidence="13">UB2</strain>
    </source>
</reference>
<dbReference type="GO" id="GO:0006281">
    <property type="term" value="P:DNA repair"/>
    <property type="evidence" value="ECO:0007669"/>
    <property type="project" value="UniProtKB-KW"/>
</dbReference>
<evidence type="ECO:0000256" key="7">
    <source>
        <dbReference type="ARBA" id="ARBA00023204"/>
    </source>
</evidence>
<dbReference type="EMBL" id="LT558118">
    <property type="protein sequence ID" value="SAM67929.1"/>
    <property type="molecule type" value="Genomic_DNA"/>
</dbReference>
<dbReference type="Gene3D" id="2.130.10.10">
    <property type="entry name" value="YVTN repeat-like/Quinoprotein amine dehydrogenase"/>
    <property type="match status" value="2"/>
</dbReference>
<feature type="compositionally biased region" description="Low complexity" evidence="10">
    <location>
        <begin position="914"/>
        <end position="938"/>
    </location>
</feature>
<feature type="compositionally biased region" description="Low complexity" evidence="10">
    <location>
        <begin position="470"/>
        <end position="488"/>
    </location>
</feature>
<feature type="compositionally biased region" description="Pro residues" evidence="10">
    <location>
        <begin position="539"/>
        <end position="553"/>
    </location>
</feature>
<feature type="compositionally biased region" description="Polar residues" evidence="10">
    <location>
        <begin position="451"/>
        <end position="468"/>
    </location>
</feature>
<feature type="domain" description="CAF1B/HIR1 beta-propeller" evidence="11">
    <location>
        <begin position="768"/>
        <end position="840"/>
    </location>
</feature>
<keyword evidence="6" id="KW-0156">Chromatin regulator</keyword>
<feature type="region of interest" description="Disordered" evidence="10">
    <location>
        <begin position="419"/>
        <end position="564"/>
    </location>
</feature>
<evidence type="ECO:0000256" key="9">
    <source>
        <dbReference type="PROSITE-ProRule" id="PRU00221"/>
    </source>
</evidence>
<dbReference type="OrthoDB" id="71227at2759"/>
<evidence type="ECO:0000313" key="12">
    <source>
        <dbReference type="EMBL" id="SAM67929.1"/>
    </source>
</evidence>
<evidence type="ECO:0000259" key="11">
    <source>
        <dbReference type="Pfam" id="PF24105"/>
    </source>
</evidence>
<dbReference type="GO" id="GO:0006334">
    <property type="term" value="P:nucleosome assembly"/>
    <property type="evidence" value="ECO:0007669"/>
    <property type="project" value="TreeGrafter"/>
</dbReference>
<dbReference type="Proteomes" id="UP000179920">
    <property type="component" value="Chromosome II"/>
</dbReference>
<evidence type="ECO:0000256" key="4">
    <source>
        <dbReference type="ARBA" id="ARBA00022737"/>
    </source>
</evidence>
<evidence type="ECO:0000256" key="6">
    <source>
        <dbReference type="ARBA" id="ARBA00022853"/>
    </source>
</evidence>
<evidence type="ECO:0000313" key="14">
    <source>
        <dbReference type="Proteomes" id="UP000179920"/>
    </source>
</evidence>
<dbReference type="GO" id="GO:0006335">
    <property type="term" value="P:DNA replication-dependent chromatin assembly"/>
    <property type="evidence" value="ECO:0007669"/>
    <property type="project" value="InterPro"/>
</dbReference>
<feature type="region of interest" description="Disordered" evidence="10">
    <location>
        <begin position="602"/>
        <end position="641"/>
    </location>
</feature>
<feature type="compositionally biased region" description="Polar residues" evidence="10">
    <location>
        <begin position="375"/>
        <end position="384"/>
    </location>
</feature>
<dbReference type="GO" id="GO:0033186">
    <property type="term" value="C:CAF-1 complex"/>
    <property type="evidence" value="ECO:0007669"/>
    <property type="project" value="TreeGrafter"/>
</dbReference>
<feature type="compositionally biased region" description="Polar residues" evidence="10">
    <location>
        <begin position="629"/>
        <end position="638"/>
    </location>
</feature>
<dbReference type="SUPFAM" id="SSF50978">
    <property type="entry name" value="WD40 repeat-like"/>
    <property type="match status" value="1"/>
</dbReference>
<evidence type="ECO:0000313" key="15">
    <source>
        <dbReference type="Proteomes" id="UP000658997"/>
    </source>
</evidence>
<dbReference type="AlphaFoldDB" id="A0A1K0FWR6"/>
<dbReference type="InterPro" id="IPR055410">
    <property type="entry name" value="Beta-prop_CAF1B_HIR1"/>
</dbReference>
<evidence type="ECO:0000256" key="5">
    <source>
        <dbReference type="ARBA" id="ARBA00022763"/>
    </source>
</evidence>
<dbReference type="PROSITE" id="PS50082">
    <property type="entry name" value="WD_REPEATS_2"/>
    <property type="match status" value="2"/>
</dbReference>
<comment type="subcellular location">
    <subcellularLocation>
        <location evidence="1">Nucleus</location>
    </subcellularLocation>
</comment>
<dbReference type="Pfam" id="PF24105">
    <property type="entry name" value="Beta-prop_CAF1B_HIR1"/>
    <property type="match status" value="2"/>
</dbReference>
<feature type="compositionally biased region" description="Polar residues" evidence="10">
    <location>
        <begin position="299"/>
        <end position="312"/>
    </location>
</feature>
<dbReference type="InterPro" id="IPR001680">
    <property type="entry name" value="WD40_rpt"/>
</dbReference>
<evidence type="ECO:0000256" key="3">
    <source>
        <dbReference type="ARBA" id="ARBA00022574"/>
    </source>
</evidence>
<feature type="region of interest" description="Disordered" evidence="10">
    <location>
        <begin position="287"/>
        <end position="312"/>
    </location>
</feature>
<keyword evidence="15" id="KW-1185">Reference proteome</keyword>
<dbReference type="PANTHER" id="PTHR15271:SF4">
    <property type="entry name" value="CHROMATIN ASSEMBLY FACTOR 1 SUBUNIT B"/>
    <property type="match status" value="1"/>
</dbReference>
<proteinExistence type="inferred from homology"/>
<dbReference type="InterPro" id="IPR036322">
    <property type="entry name" value="WD40_repeat_dom_sf"/>
</dbReference>
<feature type="compositionally biased region" description="Low complexity" evidence="10">
    <location>
        <begin position="419"/>
        <end position="430"/>
    </location>
</feature>
<feature type="compositionally biased region" description="Low complexity" evidence="10">
    <location>
        <begin position="526"/>
        <end position="538"/>
    </location>
</feature>
<reference evidence="14" key="2">
    <citation type="submission" date="2016-04" db="EMBL/GenBank/DDBJ databases">
        <authorList>
            <person name="Guldener U."/>
            <person name="Guldener U."/>
        </authorList>
    </citation>
    <scope>NUCLEOTIDE SEQUENCE [LARGE SCALE GENOMIC DNA]</scope>
    <source>
        <strain evidence="14">UB2112</strain>
    </source>
</reference>
<keyword evidence="8" id="KW-0539">Nucleus</keyword>
<keyword evidence="3 9" id="KW-0853">WD repeat</keyword>
<name>A0A1K0FWR6_9BASI</name>
<reference evidence="12" key="1">
    <citation type="submission" date="2016-04" db="EMBL/GenBank/DDBJ databases">
        <authorList>
            <person name="Evans L.H."/>
            <person name="Alamgir A."/>
            <person name="Owens N."/>
            <person name="Weber N.D."/>
            <person name="Virtaneva K."/>
            <person name="Barbian K."/>
            <person name="Babar A."/>
            <person name="Rosenke K."/>
        </authorList>
    </citation>
    <scope>NUCLEOTIDE SEQUENCE</scope>
    <source>
        <strain evidence="12">UB2112</strain>
    </source>
</reference>
<dbReference type="PANTHER" id="PTHR15271">
    <property type="entry name" value="CHROMATIN ASSEMBLY FACTOR 1 SUBUNIT B"/>
    <property type="match status" value="1"/>
</dbReference>
<dbReference type="Proteomes" id="UP000658997">
    <property type="component" value="Unassembled WGS sequence"/>
</dbReference>
<keyword evidence="7" id="KW-0234">DNA repair</keyword>
<dbReference type="SMART" id="SM00320">
    <property type="entry name" value="WD40"/>
    <property type="match status" value="5"/>
</dbReference>
<dbReference type="GO" id="GO:0005634">
    <property type="term" value="C:nucleus"/>
    <property type="evidence" value="ECO:0007669"/>
    <property type="project" value="UniProtKB-SubCell"/>
</dbReference>
<keyword evidence="4" id="KW-0677">Repeat</keyword>
<keyword evidence="5" id="KW-0227">DNA damage</keyword>
<dbReference type="InterPro" id="IPR045145">
    <property type="entry name" value="PTHR15271"/>
</dbReference>
<feature type="repeat" description="WD" evidence="9">
    <location>
        <begin position="254"/>
        <end position="295"/>
    </location>
</feature>
<feature type="repeat" description="WD" evidence="9">
    <location>
        <begin position="147"/>
        <end position="178"/>
    </location>
</feature>
<feature type="region of interest" description="Disordered" evidence="10">
    <location>
        <begin position="914"/>
        <end position="961"/>
    </location>
</feature>
<evidence type="ECO:0000256" key="2">
    <source>
        <dbReference type="ARBA" id="ARBA00007306"/>
    </source>
</evidence>
<comment type="similarity">
    <text evidence="2">Belongs to the WD repeat HIR1 family.</text>
</comment>
<evidence type="ECO:0000313" key="13">
    <source>
        <dbReference type="EMBL" id="SYW84704.1"/>
    </source>
</evidence>
<dbReference type="InterPro" id="IPR015943">
    <property type="entry name" value="WD40/YVTN_repeat-like_dom_sf"/>
</dbReference>